<dbReference type="PROSITE" id="PS50006">
    <property type="entry name" value="FHA_DOMAIN"/>
    <property type="match status" value="1"/>
</dbReference>
<dbReference type="CDD" id="cd21911">
    <property type="entry name" value="CC1_SLMAP"/>
    <property type="match status" value="1"/>
</dbReference>
<dbReference type="Pfam" id="PF00498">
    <property type="entry name" value="FHA"/>
    <property type="match status" value="1"/>
</dbReference>
<evidence type="ECO:0000256" key="13">
    <source>
        <dbReference type="ARBA" id="ARBA00023212"/>
    </source>
</evidence>
<gene>
    <name evidence="22" type="ORF">BBRV_LOCUS56874</name>
</gene>
<evidence type="ECO:0000256" key="18">
    <source>
        <dbReference type="ARBA" id="ARBA00074026"/>
    </source>
</evidence>
<feature type="compositionally biased region" description="Acidic residues" evidence="20">
    <location>
        <begin position="620"/>
        <end position="632"/>
    </location>
</feature>
<dbReference type="FunFam" id="2.60.200.20:FF:000003">
    <property type="entry name" value="sarcolemmal membrane-associated protein isoform X2"/>
    <property type="match status" value="1"/>
</dbReference>
<dbReference type="PANTHER" id="PTHR15715">
    <property type="entry name" value="CENTROSOMAL PROTEIN OF 170 KDA"/>
    <property type="match status" value="1"/>
</dbReference>
<feature type="region of interest" description="Disordered" evidence="20">
    <location>
        <begin position="13"/>
        <end position="32"/>
    </location>
</feature>
<dbReference type="SMART" id="SM00240">
    <property type="entry name" value="FHA"/>
    <property type="match status" value="1"/>
</dbReference>
<keyword evidence="7" id="KW-0812">Transmembrane</keyword>
<feature type="compositionally biased region" description="Basic and acidic residues" evidence="20">
    <location>
        <begin position="477"/>
        <end position="486"/>
    </location>
</feature>
<evidence type="ECO:0000256" key="3">
    <source>
        <dbReference type="ARBA" id="ARBA00004389"/>
    </source>
</evidence>
<dbReference type="GO" id="GO:0005813">
    <property type="term" value="C:centrosome"/>
    <property type="evidence" value="ECO:0007669"/>
    <property type="project" value="UniProtKB-SubCell"/>
</dbReference>
<feature type="coiled-coil region" evidence="19">
    <location>
        <begin position="704"/>
        <end position="755"/>
    </location>
</feature>
<feature type="region of interest" description="Disordered" evidence="20">
    <location>
        <begin position="562"/>
        <end position="639"/>
    </location>
</feature>
<keyword evidence="13" id="KW-0206">Cytoskeleton</keyword>
<evidence type="ECO:0000259" key="21">
    <source>
        <dbReference type="PROSITE" id="PS50006"/>
    </source>
</evidence>
<feature type="compositionally biased region" description="Low complexity" evidence="20">
    <location>
        <begin position="596"/>
        <end position="607"/>
    </location>
</feature>
<comment type="subcellular location">
    <subcellularLocation>
        <location evidence="15">Cell membrane</location>
        <location evidence="15">Sarcolemma</location>
        <topology evidence="15">Single-pass type IV membrane protein</topology>
    </subcellularLocation>
    <subcellularLocation>
        <location evidence="1">Cytoplasm</location>
        <location evidence="1">Cytoskeleton</location>
        <location evidence="1">Microtubule organizing center</location>
        <location evidence="1">Centrosome</location>
    </subcellularLocation>
    <subcellularLocation>
        <location evidence="3">Endoplasmic reticulum membrane</location>
        <topology evidence="3">Single-pass membrane protein</topology>
    </subcellularLocation>
    <subcellularLocation>
        <location evidence="2">Mitochondrion membrane</location>
        <topology evidence="2">Single-pass membrane protein</topology>
    </subcellularLocation>
</comment>
<dbReference type="InterPro" id="IPR000253">
    <property type="entry name" value="FHA_dom"/>
</dbReference>
<evidence type="ECO:0000256" key="1">
    <source>
        <dbReference type="ARBA" id="ARBA00004300"/>
    </source>
</evidence>
<comment type="subunit">
    <text evidence="17">Homodimer. Interacts with myosin. Interacts with SIKE1 and both associate with the STRIPAK core complex composed of PP2A catalytic and scaffolding subunits, the striatins (PP2A regulatory subunits), the striatin-associated proteins MOB4, STRIP1 and STRIP2, PDCD10 and members of the STE20 kinases, such as STK24 and STK26. Interacts (via FHA domain) with STK3 (when phosphorylated); the interaction associates STK3 with the STRIPAK complex.</text>
</comment>
<organism evidence="22">
    <name type="scientific">Bracon brevicornis</name>
    <dbReference type="NCBI Taxonomy" id="1563983"/>
    <lineage>
        <taxon>Eukaryota</taxon>
        <taxon>Metazoa</taxon>
        <taxon>Ecdysozoa</taxon>
        <taxon>Arthropoda</taxon>
        <taxon>Hexapoda</taxon>
        <taxon>Insecta</taxon>
        <taxon>Pterygota</taxon>
        <taxon>Neoptera</taxon>
        <taxon>Endopterygota</taxon>
        <taxon>Hymenoptera</taxon>
        <taxon>Apocrita</taxon>
        <taxon>Ichneumonoidea</taxon>
        <taxon>Braconidae</taxon>
        <taxon>Braconinae</taxon>
        <taxon>Bracon</taxon>
    </lineage>
</organism>
<keyword evidence="11" id="KW-0496">Mitochondrion</keyword>
<comment type="similarity">
    <text evidence="16">Belongs to the SLMAP family.</text>
</comment>
<evidence type="ECO:0000256" key="4">
    <source>
        <dbReference type="ARBA" id="ARBA00022475"/>
    </source>
</evidence>
<dbReference type="EMBL" id="CADCXW020000018">
    <property type="protein sequence ID" value="CAD1553311.1"/>
    <property type="molecule type" value="Genomic_DNA"/>
</dbReference>
<dbReference type="GO" id="GO:0005789">
    <property type="term" value="C:endoplasmic reticulum membrane"/>
    <property type="evidence" value="ECO:0007669"/>
    <property type="project" value="UniProtKB-SubCell"/>
</dbReference>
<evidence type="ECO:0000256" key="11">
    <source>
        <dbReference type="ARBA" id="ARBA00023128"/>
    </source>
</evidence>
<feature type="compositionally biased region" description="Acidic residues" evidence="20">
    <location>
        <begin position="511"/>
        <end position="527"/>
    </location>
</feature>
<protein>
    <recommendedName>
        <fullName evidence="18">Sarcolemmal membrane-associated protein</fullName>
    </recommendedName>
</protein>
<evidence type="ECO:0000256" key="9">
    <source>
        <dbReference type="ARBA" id="ARBA00022989"/>
    </source>
</evidence>
<dbReference type="CDD" id="cd22679">
    <property type="entry name" value="FHA_SLMAP"/>
    <property type="match status" value="1"/>
</dbReference>
<keyword evidence="12" id="KW-0472">Membrane</keyword>
<evidence type="ECO:0000256" key="14">
    <source>
        <dbReference type="ARBA" id="ARBA00057671"/>
    </source>
</evidence>
<feature type="compositionally biased region" description="Polar residues" evidence="20">
    <location>
        <begin position="13"/>
        <end position="30"/>
    </location>
</feature>
<evidence type="ECO:0000256" key="8">
    <source>
        <dbReference type="ARBA" id="ARBA00022824"/>
    </source>
</evidence>
<dbReference type="InterPro" id="IPR008984">
    <property type="entry name" value="SMAD_FHA_dom_sf"/>
</dbReference>
<evidence type="ECO:0000256" key="17">
    <source>
        <dbReference type="ARBA" id="ARBA00066015"/>
    </source>
</evidence>
<evidence type="ECO:0000256" key="7">
    <source>
        <dbReference type="ARBA" id="ARBA00022692"/>
    </source>
</evidence>
<dbReference type="GO" id="GO:0042383">
    <property type="term" value="C:sarcolemma"/>
    <property type="evidence" value="ECO:0007669"/>
    <property type="project" value="UniProtKB-SubCell"/>
</dbReference>
<evidence type="ECO:0000256" key="6">
    <source>
        <dbReference type="ARBA" id="ARBA00022553"/>
    </source>
</evidence>
<comment type="function">
    <text evidence="14">Associates with the striatin-interacting phosphatase and kinase (STRIPAK) core complex, forming the extended (SIKE1:SLMAP)STRIPAK complex. The (SIKE1:SLMAP)STRIPAK complex dephosphorylates STK3 leading to the inhibition of Hippo signaling and the control of cell growth. May play a role during myoblast fusion.</text>
</comment>
<dbReference type="GO" id="GO:0031966">
    <property type="term" value="C:mitochondrial membrane"/>
    <property type="evidence" value="ECO:0007669"/>
    <property type="project" value="UniProtKB-SubCell"/>
</dbReference>
<keyword evidence="9" id="KW-1133">Transmembrane helix</keyword>
<feature type="region of interest" description="Disordered" evidence="20">
    <location>
        <begin position="477"/>
        <end position="543"/>
    </location>
</feature>
<evidence type="ECO:0000256" key="2">
    <source>
        <dbReference type="ARBA" id="ARBA00004304"/>
    </source>
</evidence>
<feature type="coiled-coil region" evidence="19">
    <location>
        <begin position="264"/>
        <end position="351"/>
    </location>
</feature>
<keyword evidence="5" id="KW-0963">Cytoplasm</keyword>
<feature type="compositionally biased region" description="Polar residues" evidence="20">
    <location>
        <begin position="528"/>
        <end position="539"/>
    </location>
</feature>
<evidence type="ECO:0000256" key="20">
    <source>
        <dbReference type="SAM" id="MobiDB-lite"/>
    </source>
</evidence>
<dbReference type="PANTHER" id="PTHR15715:SF37">
    <property type="entry name" value="LD47843P"/>
    <property type="match status" value="1"/>
</dbReference>
<proteinExistence type="inferred from homology"/>
<evidence type="ECO:0000256" key="15">
    <source>
        <dbReference type="ARBA" id="ARBA00060409"/>
    </source>
</evidence>
<keyword evidence="4" id="KW-1003">Cell membrane</keyword>
<evidence type="ECO:0000256" key="12">
    <source>
        <dbReference type="ARBA" id="ARBA00023136"/>
    </source>
</evidence>
<accession>A0A6V7JM70</accession>
<evidence type="ECO:0000256" key="10">
    <source>
        <dbReference type="ARBA" id="ARBA00023054"/>
    </source>
</evidence>
<dbReference type="SUPFAM" id="SSF49879">
    <property type="entry name" value="SMAD/FHA domain"/>
    <property type="match status" value="1"/>
</dbReference>
<feature type="domain" description="FHA" evidence="21">
    <location>
        <begin position="64"/>
        <end position="119"/>
    </location>
</feature>
<evidence type="ECO:0000256" key="5">
    <source>
        <dbReference type="ARBA" id="ARBA00022490"/>
    </source>
</evidence>
<feature type="compositionally biased region" description="Acidic residues" evidence="20">
    <location>
        <begin position="581"/>
        <end position="595"/>
    </location>
</feature>
<keyword evidence="6" id="KW-0597">Phosphoprotein</keyword>
<keyword evidence="8" id="KW-0256">Endoplasmic reticulum</keyword>
<reference evidence="22" key="1">
    <citation type="submission" date="2020-07" db="EMBL/GenBank/DDBJ databases">
        <authorList>
            <person name="Ferguson B K."/>
        </authorList>
    </citation>
    <scope>NUCLEOTIDE SEQUENCE</scope>
    <source>
        <strain evidence="22">L06</strain>
    </source>
</reference>
<name>A0A6V7JM70_9HYME</name>
<keyword evidence="10 19" id="KW-0175">Coiled coil</keyword>
<dbReference type="Gene3D" id="2.60.200.20">
    <property type="match status" value="1"/>
</dbReference>
<evidence type="ECO:0000313" key="22">
    <source>
        <dbReference type="EMBL" id="CAD1553311.1"/>
    </source>
</evidence>
<dbReference type="AlphaFoldDB" id="A0A6V7JM70"/>
<evidence type="ECO:0000256" key="16">
    <source>
        <dbReference type="ARBA" id="ARBA00061687"/>
    </source>
</evidence>
<sequence>MVVASSGWVQNANFPTQQQDNSNMNGTAANDSAEPKKMSAKCMLICRDNSHAFEDRTLILDIPVKIGRSVARTRAATDNAIFDCKVLSRNHALLWYSAGKFYLQDTRSSNGTFVNNQRLSSTGLQSKATEVCSGDIVQFGVDVMESTRKVTHGCIIATLKLFLPDGKEAKASRTTYGSSPAGDVTLEDLYKLNQYVQEASRREQALNTKLSYLQKLVENTRKAANQSWKALIDEDRLLTHVMTVENQLCAYSKNFTEDNIRNELVKLSEQKSAYQIAAKEALQKVHQEKLEVTQKLIALESRLNETEEECQSLHEISKHAQMELQELAAKYTTAQKNLAQLEAKLAQKEQSSTELVFSAAQEKQDLMEKVMRQSKIGHILRQKLRANRLDSLNLHKEITGLRNYMQTLQDMNLKLSEDSKDGVNPIEAINAILDTLNEMIADSDNIDDLENLAVEDNQVKEAGEKIISISDIVNQKNELDEPRNDDNENADYILPPNHSRRTLVNGKADIDENQEEEENESNAEVDETSSVASDETCGTMSEDEKSVIEMKMVDEKPVHKLEVRFATDENGDQLEVHYDPEDRDEESGQNDDSSDSADSPNASLSSATATEGKEERDELEKEEDLELDEEGEHLEGDYVKTLKPISKSDSFTQCNHTREQLLQSFLQTLESLKGDDDVETQQIVNRELNELRDWLIKESNEQILEKLKELYYRVKNENSRMQEVNEELVILKERFNELNMEKTELNKELESFKSHCGDLLSASYSIPIQYFAPIAIAFCWMLLEKFF</sequence>
<evidence type="ECO:0000256" key="19">
    <source>
        <dbReference type="SAM" id="Coils"/>
    </source>
</evidence>
<dbReference type="InterPro" id="IPR051176">
    <property type="entry name" value="Cent_Immune-Sig_Mod"/>
</dbReference>